<dbReference type="Proteomes" id="UP000011750">
    <property type="component" value="Chromosome A03"/>
</dbReference>
<dbReference type="AlphaFoldDB" id="M4F7C0"/>
<reference evidence="3 4" key="2">
    <citation type="journal article" date="2018" name="Hortic Res">
        <title>Improved Brassica rapa reference genome by single-molecule sequencing and chromosome conformation capture technologies.</title>
        <authorList>
            <person name="Zhang L."/>
            <person name="Cai X."/>
            <person name="Wu J."/>
            <person name="Liu M."/>
            <person name="Grob S."/>
            <person name="Cheng F."/>
            <person name="Liang J."/>
            <person name="Cai C."/>
            <person name="Liu Z."/>
            <person name="Liu B."/>
            <person name="Wang F."/>
            <person name="Li S."/>
            <person name="Liu F."/>
            <person name="Li X."/>
            <person name="Cheng L."/>
            <person name="Yang W."/>
            <person name="Li M.H."/>
            <person name="Grossniklaus U."/>
            <person name="Zheng H."/>
            <person name="Wang X."/>
        </authorList>
    </citation>
    <scope>NUCLEOTIDE SEQUENCE [LARGE SCALE GENOMIC DNA]</scope>
    <source>
        <strain evidence="3 4">cv. Chiifu-401-42</strain>
    </source>
</reference>
<dbReference type="eggNOG" id="KOG0538">
    <property type="taxonomic scope" value="Eukaryota"/>
</dbReference>
<dbReference type="InterPro" id="IPR013785">
    <property type="entry name" value="Aldolase_TIM"/>
</dbReference>
<sequence>MISPQLKNFGGFFPTEVQPVVQVVRGRIPVLFDGGVRRGTDVFKALALGAEAVLVSF</sequence>
<name>M4F7C0_BRACM</name>
<evidence type="ECO:0000313" key="4">
    <source>
        <dbReference type="Proteomes" id="UP000011750"/>
    </source>
</evidence>
<dbReference type="InParanoid" id="M4F7C0"/>
<dbReference type="OMA" id="EVQPVSC"/>
<dbReference type="PANTHER" id="PTHR10578:SF67">
    <property type="entry name" value="PEROXISOMAL (S)-2-HYDROXYACID OXIDASE GLO3"/>
    <property type="match status" value="1"/>
</dbReference>
<comment type="cofactor">
    <cofactor evidence="1">
        <name>FMN</name>
        <dbReference type="ChEBI" id="CHEBI:58210"/>
    </cofactor>
</comment>
<reference evidence="3 4" key="1">
    <citation type="journal article" date="2011" name="Nat. Genet.">
        <title>The genome of the mesopolyploid crop species Brassica rapa.</title>
        <authorList>
            <consortium name="Brassica rapa Genome Sequencing Project Consortium"/>
            <person name="Wang X."/>
            <person name="Wang H."/>
            <person name="Wang J."/>
            <person name="Sun R."/>
            <person name="Wu J."/>
            <person name="Liu S."/>
            <person name="Bai Y."/>
            <person name="Mun J.H."/>
            <person name="Bancroft I."/>
            <person name="Cheng F."/>
            <person name="Huang S."/>
            <person name="Li X."/>
            <person name="Hua W."/>
            <person name="Wang J."/>
            <person name="Wang X."/>
            <person name="Freeling M."/>
            <person name="Pires J.C."/>
            <person name="Paterson A.H."/>
            <person name="Chalhoub B."/>
            <person name="Wang B."/>
            <person name="Hayward A."/>
            <person name="Sharpe A.G."/>
            <person name="Park B.S."/>
            <person name="Weisshaar B."/>
            <person name="Liu B."/>
            <person name="Li B."/>
            <person name="Liu B."/>
            <person name="Tong C."/>
            <person name="Song C."/>
            <person name="Duran C."/>
            <person name="Peng C."/>
            <person name="Geng C."/>
            <person name="Koh C."/>
            <person name="Lin C."/>
            <person name="Edwards D."/>
            <person name="Mu D."/>
            <person name="Shen D."/>
            <person name="Soumpourou E."/>
            <person name="Li F."/>
            <person name="Fraser F."/>
            <person name="Conant G."/>
            <person name="Lassalle G."/>
            <person name="King G.J."/>
            <person name="Bonnema G."/>
            <person name="Tang H."/>
            <person name="Wang H."/>
            <person name="Belcram H."/>
            <person name="Zhou H."/>
            <person name="Hirakawa H."/>
            <person name="Abe H."/>
            <person name="Guo H."/>
            <person name="Wang H."/>
            <person name="Jin H."/>
            <person name="Parkin I.A."/>
            <person name="Batley J."/>
            <person name="Kim J.S."/>
            <person name="Just J."/>
            <person name="Li J."/>
            <person name="Xu J."/>
            <person name="Deng J."/>
            <person name="Kim J.A."/>
            <person name="Li J."/>
            <person name="Yu J."/>
            <person name="Meng J."/>
            <person name="Wang J."/>
            <person name="Min J."/>
            <person name="Poulain J."/>
            <person name="Wang J."/>
            <person name="Hatakeyama K."/>
            <person name="Wu K."/>
            <person name="Wang L."/>
            <person name="Fang L."/>
            <person name="Trick M."/>
            <person name="Links M.G."/>
            <person name="Zhao M."/>
            <person name="Jin M."/>
            <person name="Ramchiary N."/>
            <person name="Drou N."/>
            <person name="Berkman P.J."/>
            <person name="Cai Q."/>
            <person name="Huang Q."/>
            <person name="Li R."/>
            <person name="Tabata S."/>
            <person name="Cheng S."/>
            <person name="Zhang S."/>
            <person name="Zhang S."/>
            <person name="Huang S."/>
            <person name="Sato S."/>
            <person name="Sun S."/>
            <person name="Kwon S.J."/>
            <person name="Choi S.R."/>
            <person name="Lee T.H."/>
            <person name="Fan W."/>
            <person name="Zhao X."/>
            <person name="Tan X."/>
            <person name="Xu X."/>
            <person name="Wang Y."/>
            <person name="Qiu Y."/>
            <person name="Yin Y."/>
            <person name="Li Y."/>
            <person name="Du Y."/>
            <person name="Liao Y."/>
            <person name="Lim Y."/>
            <person name="Narusaka Y."/>
            <person name="Wang Y."/>
            <person name="Wang Z."/>
            <person name="Li Z."/>
            <person name="Wang Z."/>
            <person name="Xiong Z."/>
            <person name="Zhang Z."/>
        </authorList>
    </citation>
    <scope>NUCLEOTIDE SEQUENCE [LARGE SCALE GENOMIC DNA]</scope>
    <source>
        <strain evidence="3 4">cv. Chiifu-401-42</strain>
    </source>
</reference>
<protein>
    <recommendedName>
        <fullName evidence="2">FMN-dependent dehydrogenase domain-containing protein</fullName>
    </recommendedName>
</protein>
<dbReference type="SUPFAM" id="SSF51395">
    <property type="entry name" value="FMN-linked oxidoreductases"/>
    <property type="match status" value="1"/>
</dbReference>
<accession>M4F7C0</accession>
<dbReference type="PANTHER" id="PTHR10578">
    <property type="entry name" value="S -2-HYDROXY-ACID OXIDASE-RELATED"/>
    <property type="match status" value="1"/>
</dbReference>
<evidence type="ECO:0000313" key="3">
    <source>
        <dbReference type="EnsemblPlants" id="Bra036980.1-P"/>
    </source>
</evidence>
<dbReference type="InterPro" id="IPR000262">
    <property type="entry name" value="FMN-dep_DH"/>
</dbReference>
<feature type="domain" description="FMN-dependent dehydrogenase" evidence="2">
    <location>
        <begin position="18"/>
        <end position="55"/>
    </location>
</feature>
<dbReference type="GO" id="GO:0016491">
    <property type="term" value="F:oxidoreductase activity"/>
    <property type="evidence" value="ECO:0007669"/>
    <property type="project" value="InterPro"/>
</dbReference>
<organism evidence="3 4">
    <name type="scientific">Brassica campestris</name>
    <name type="common">Field mustard</name>
    <dbReference type="NCBI Taxonomy" id="3711"/>
    <lineage>
        <taxon>Eukaryota</taxon>
        <taxon>Viridiplantae</taxon>
        <taxon>Streptophyta</taxon>
        <taxon>Embryophyta</taxon>
        <taxon>Tracheophyta</taxon>
        <taxon>Spermatophyta</taxon>
        <taxon>Magnoliopsida</taxon>
        <taxon>eudicotyledons</taxon>
        <taxon>Gunneridae</taxon>
        <taxon>Pentapetalae</taxon>
        <taxon>rosids</taxon>
        <taxon>malvids</taxon>
        <taxon>Brassicales</taxon>
        <taxon>Brassicaceae</taxon>
        <taxon>Brassiceae</taxon>
        <taxon>Brassica</taxon>
    </lineage>
</organism>
<dbReference type="Gene3D" id="3.20.20.70">
    <property type="entry name" value="Aldolase class I"/>
    <property type="match status" value="1"/>
</dbReference>
<proteinExistence type="predicted"/>
<dbReference type="STRING" id="51351.M4F7C0"/>
<dbReference type="EnsemblPlants" id="Bra036980.1">
    <property type="protein sequence ID" value="Bra036980.1-P"/>
    <property type="gene ID" value="Bra036980"/>
</dbReference>
<reference evidence="3" key="3">
    <citation type="submission" date="2023-03" db="UniProtKB">
        <authorList>
            <consortium name="EnsemblPlants"/>
        </authorList>
    </citation>
    <scope>IDENTIFICATION</scope>
    <source>
        <strain evidence="3">cv. Chiifu-401-42</strain>
    </source>
</reference>
<dbReference type="Gramene" id="Bra036980.1">
    <property type="protein sequence ID" value="Bra036980.1-P"/>
    <property type="gene ID" value="Bra036980"/>
</dbReference>
<evidence type="ECO:0000256" key="1">
    <source>
        <dbReference type="ARBA" id="ARBA00001917"/>
    </source>
</evidence>
<evidence type="ECO:0000259" key="2">
    <source>
        <dbReference type="Pfam" id="PF01070"/>
    </source>
</evidence>
<dbReference type="Pfam" id="PF01070">
    <property type="entry name" value="FMN_dh"/>
    <property type="match status" value="1"/>
</dbReference>
<keyword evidence="4" id="KW-1185">Reference proteome</keyword>
<dbReference type="HOGENOM" id="CLU_2999305_0_0_1"/>